<feature type="domain" description="Reverse transcriptase Ty1/copia-type" evidence="1">
    <location>
        <begin position="11"/>
        <end position="81"/>
    </location>
</feature>
<dbReference type="PANTHER" id="PTHR11439">
    <property type="entry name" value="GAG-POL-RELATED RETROTRANSPOSON"/>
    <property type="match status" value="1"/>
</dbReference>
<protein>
    <recommendedName>
        <fullName evidence="1">Reverse transcriptase Ty1/copia-type domain-containing protein</fullName>
    </recommendedName>
</protein>
<dbReference type="PANTHER" id="PTHR11439:SF486">
    <property type="entry name" value="RLK (RECEPTOR-LIKE KINASE) PROTEIN, PUTATIVE-RELATED"/>
    <property type="match status" value="1"/>
</dbReference>
<dbReference type="CDD" id="cd09272">
    <property type="entry name" value="RNase_HI_RT_Ty1"/>
    <property type="match status" value="1"/>
</dbReference>
<dbReference type="InterPro" id="IPR013103">
    <property type="entry name" value="RVT_2"/>
</dbReference>
<comment type="caution">
    <text evidence="2">The sequence shown here is derived from an EMBL/GenBank/DDBJ whole genome shotgun (WGS) entry which is preliminary data.</text>
</comment>
<organism evidence="2 3">
    <name type="scientific">Hibiscus sabdariffa</name>
    <name type="common">roselle</name>
    <dbReference type="NCBI Taxonomy" id="183260"/>
    <lineage>
        <taxon>Eukaryota</taxon>
        <taxon>Viridiplantae</taxon>
        <taxon>Streptophyta</taxon>
        <taxon>Embryophyta</taxon>
        <taxon>Tracheophyta</taxon>
        <taxon>Spermatophyta</taxon>
        <taxon>Magnoliopsida</taxon>
        <taxon>eudicotyledons</taxon>
        <taxon>Gunneridae</taxon>
        <taxon>Pentapetalae</taxon>
        <taxon>rosids</taxon>
        <taxon>malvids</taxon>
        <taxon>Malvales</taxon>
        <taxon>Malvaceae</taxon>
        <taxon>Malvoideae</taxon>
        <taxon>Hibiscus</taxon>
    </lineage>
</organism>
<evidence type="ECO:0000313" key="2">
    <source>
        <dbReference type="EMBL" id="KAK8526286.1"/>
    </source>
</evidence>
<dbReference type="Pfam" id="PF07727">
    <property type="entry name" value="RVT_2"/>
    <property type="match status" value="2"/>
</dbReference>
<dbReference type="Proteomes" id="UP001472677">
    <property type="component" value="Unassembled WGS sequence"/>
</dbReference>
<proteinExistence type="predicted"/>
<accession>A0ABR2CZ39</accession>
<keyword evidence="3" id="KW-1185">Reference proteome</keyword>
<feature type="domain" description="Reverse transcriptase Ty1/copia-type" evidence="1">
    <location>
        <begin position="82"/>
        <end position="156"/>
    </location>
</feature>
<evidence type="ECO:0000313" key="3">
    <source>
        <dbReference type="Proteomes" id="UP001472677"/>
    </source>
</evidence>
<dbReference type="SUPFAM" id="SSF56672">
    <property type="entry name" value="DNA/RNA polymerases"/>
    <property type="match status" value="1"/>
</dbReference>
<dbReference type="EMBL" id="JBBPBM010000039">
    <property type="protein sequence ID" value="KAK8526286.1"/>
    <property type="molecule type" value="Genomic_DNA"/>
</dbReference>
<reference evidence="2 3" key="1">
    <citation type="journal article" date="2024" name="G3 (Bethesda)">
        <title>Genome assembly of Hibiscus sabdariffa L. provides insights into metabolisms of medicinal natural products.</title>
        <authorList>
            <person name="Kim T."/>
        </authorList>
    </citation>
    <scope>NUCLEOTIDE SEQUENCE [LARGE SCALE GENOMIC DNA]</scope>
    <source>
        <strain evidence="2">TK-2024</strain>
        <tissue evidence="2">Old leaves</tissue>
    </source>
</reference>
<gene>
    <name evidence="2" type="ORF">V6N12_020764</name>
</gene>
<evidence type="ECO:0000259" key="1">
    <source>
        <dbReference type="Pfam" id="PF07727"/>
    </source>
</evidence>
<name>A0ABR2CZ39_9ROSI</name>
<dbReference type="InterPro" id="IPR043502">
    <property type="entry name" value="DNA/RNA_pol_sf"/>
</dbReference>
<sequence>MDTSRFTPSVERFKVRLVAKGFTQSYGIDYEETFAPVAKLNSVRVLLSLAANKDWKLHQLDIKNAFLNGTLEQEVYMKIPPDDIIITGDDVYEIEQLKKIMASKFETKDLGSLKYLLGMEVARSKMGIVINQRKYVLDLLEETGMMGCKPAETPMEINLKLRKDELGIPVNKEHYQRLVGKLIYLSLTRPDIAFSVSIVSQYMCDLREEHLDAVYRILRTKHVEIDRHFISEKVNNGVVKLNFVSTKKQLADVLTKALPRVTFDEFISKLGVYNIYSPA</sequence>